<name>A0A1I7S2J9_BURXY</name>
<evidence type="ECO:0000313" key="1">
    <source>
        <dbReference type="EMBL" id="CAD5230818.1"/>
    </source>
</evidence>
<gene>
    <name evidence="1" type="ORF">BXYJ_LOCUS11171</name>
</gene>
<evidence type="ECO:0000313" key="4">
    <source>
        <dbReference type="Proteomes" id="UP000659654"/>
    </source>
</evidence>
<evidence type="ECO:0000313" key="5">
    <source>
        <dbReference type="WBParaSite" id="BXY_0722900.1"/>
    </source>
</evidence>
<dbReference type="Proteomes" id="UP000659654">
    <property type="component" value="Unassembled WGS sequence"/>
</dbReference>
<evidence type="ECO:0000313" key="2">
    <source>
        <dbReference type="EMBL" id="CAG9121899.1"/>
    </source>
</evidence>
<accession>A0A1I7S2J9</accession>
<dbReference type="EMBL" id="CAJFDI010000005">
    <property type="protein sequence ID" value="CAD5230818.1"/>
    <property type="molecule type" value="Genomic_DNA"/>
</dbReference>
<keyword evidence="4" id="KW-1185">Reference proteome</keyword>
<dbReference type="SMR" id="A0A1I7S2J9"/>
<reference evidence="5" key="1">
    <citation type="submission" date="2016-11" db="UniProtKB">
        <authorList>
            <consortium name="WormBaseParasite"/>
        </authorList>
    </citation>
    <scope>IDENTIFICATION</scope>
</reference>
<reference evidence="2" key="2">
    <citation type="submission" date="2020-08" db="EMBL/GenBank/DDBJ databases">
        <authorList>
            <person name="Kikuchi T."/>
        </authorList>
    </citation>
    <scope>NUCLEOTIDE SEQUENCE</scope>
    <source>
        <strain evidence="1">Ka4C1</strain>
    </source>
</reference>
<dbReference type="OrthoDB" id="5864285at2759"/>
<evidence type="ECO:0000313" key="3">
    <source>
        <dbReference type="Proteomes" id="UP000095284"/>
    </source>
</evidence>
<dbReference type="AlphaFoldDB" id="A0A1I7S2J9"/>
<protein>
    <submittedName>
        <fullName evidence="1">(pine wood nematode) hypothetical protein</fullName>
    </submittedName>
</protein>
<dbReference type="WBParaSite" id="BXY_0722900.1">
    <property type="protein sequence ID" value="BXY_0722900.1"/>
    <property type="gene ID" value="BXY_0722900"/>
</dbReference>
<dbReference type="EMBL" id="CAJFCV020000005">
    <property type="protein sequence ID" value="CAG9121899.1"/>
    <property type="molecule type" value="Genomic_DNA"/>
</dbReference>
<organism evidence="3 5">
    <name type="scientific">Bursaphelenchus xylophilus</name>
    <name type="common">Pinewood nematode worm</name>
    <name type="synonym">Aphelenchoides xylophilus</name>
    <dbReference type="NCBI Taxonomy" id="6326"/>
    <lineage>
        <taxon>Eukaryota</taxon>
        <taxon>Metazoa</taxon>
        <taxon>Ecdysozoa</taxon>
        <taxon>Nematoda</taxon>
        <taxon>Chromadorea</taxon>
        <taxon>Rhabditida</taxon>
        <taxon>Tylenchina</taxon>
        <taxon>Tylenchomorpha</taxon>
        <taxon>Aphelenchoidea</taxon>
        <taxon>Aphelenchoididae</taxon>
        <taxon>Bursaphelenchus</taxon>
    </lineage>
</organism>
<dbReference type="Proteomes" id="UP000095284">
    <property type="component" value="Unplaced"/>
</dbReference>
<dbReference type="Proteomes" id="UP000582659">
    <property type="component" value="Unassembled WGS sequence"/>
</dbReference>
<proteinExistence type="predicted"/>
<sequence length="224" mass="25963">MKQVKKDPVRNRVAVETGTFDYSVTSRNETETHGLEEQRAERLVHYYKEKIQRQLSEYNKLRNEEIHFSAEYEELTEASGLLDQLLSQLSNEARQGAQKDHFLHSMFNEMMEKENPEVKMTGEYLKKSAPVTSELFETLMVTSGTEKNALENLTDIESSFRGTLEPLVKQRSVLNEKLIGLRESYDHSQEKKRTLFDDRAKALNEVDALKLELEFLQVESVKLG</sequence>